<organism evidence="1 2">
    <name type="scientific">Shewanella sedimentimangrovi</name>
    <dbReference type="NCBI Taxonomy" id="2814293"/>
    <lineage>
        <taxon>Bacteria</taxon>
        <taxon>Pseudomonadati</taxon>
        <taxon>Pseudomonadota</taxon>
        <taxon>Gammaproteobacteria</taxon>
        <taxon>Alteromonadales</taxon>
        <taxon>Shewanellaceae</taxon>
        <taxon>Shewanella</taxon>
    </lineage>
</organism>
<evidence type="ECO:0000313" key="2">
    <source>
        <dbReference type="Proteomes" id="UP000663207"/>
    </source>
</evidence>
<evidence type="ECO:0000313" key="1">
    <source>
        <dbReference type="EMBL" id="QSX36956.1"/>
    </source>
</evidence>
<name>A0ABX7R1A0_9GAMM</name>
<keyword evidence="2" id="KW-1185">Reference proteome</keyword>
<reference evidence="1 2" key="1">
    <citation type="submission" date="2021-03" db="EMBL/GenBank/DDBJ databases">
        <title>Novel species identification of genus Shewanella.</title>
        <authorList>
            <person name="Liu G."/>
            <person name="Zhang Q."/>
        </authorList>
    </citation>
    <scope>NUCLEOTIDE SEQUENCE [LARGE SCALE GENOMIC DNA]</scope>
    <source>
        <strain evidence="1 2">FJAT-52962</strain>
    </source>
</reference>
<sequence length="67" mass="7278">MAWLATGVLLWRHLPHTLLAGDLARGTLVDWGRLPGRPVDMRALQDFLGEQSTPALQTAALCGRQSA</sequence>
<dbReference type="EMBL" id="CP071502">
    <property type="protein sequence ID" value="QSX36956.1"/>
    <property type="molecule type" value="Genomic_DNA"/>
</dbReference>
<accession>A0ABX7R1A0</accession>
<gene>
    <name evidence="1" type="ORF">JYB85_17105</name>
</gene>
<dbReference type="Proteomes" id="UP000663207">
    <property type="component" value="Chromosome"/>
</dbReference>
<dbReference type="RefSeq" id="WP_207380244.1">
    <property type="nucleotide sequence ID" value="NZ_CP071502.1"/>
</dbReference>
<proteinExistence type="predicted"/>
<protein>
    <submittedName>
        <fullName evidence="1">Uncharacterized protein</fullName>
    </submittedName>
</protein>